<comment type="caution">
    <text evidence="2">The sequence shown here is derived from an EMBL/GenBank/DDBJ whole genome shotgun (WGS) entry which is preliminary data.</text>
</comment>
<sequence>MSCVSLCCFSLLILYPSLSTIGYSSASRPHPITGVGSVLLPLLNSNMQFGSHRDYYIDPRFGKPTWC</sequence>
<feature type="chain" id="PRO_5026313369" description="RxLR effector protein" evidence="1">
    <location>
        <begin position="20"/>
        <end position="67"/>
    </location>
</feature>
<dbReference type="EMBL" id="QXFY01000147">
    <property type="protein sequence ID" value="KAE9354815.1"/>
    <property type="molecule type" value="Genomic_DNA"/>
</dbReference>
<dbReference type="AlphaFoldDB" id="A0A6G0SD89"/>
<dbReference type="Proteomes" id="UP000486351">
    <property type="component" value="Unassembled WGS sequence"/>
</dbReference>
<proteinExistence type="predicted"/>
<evidence type="ECO:0008006" key="4">
    <source>
        <dbReference type="Google" id="ProtNLM"/>
    </source>
</evidence>
<evidence type="ECO:0000313" key="2">
    <source>
        <dbReference type="EMBL" id="KAE9354815.1"/>
    </source>
</evidence>
<name>A0A6G0SD89_9STRA</name>
<feature type="signal peptide" evidence="1">
    <location>
        <begin position="1"/>
        <end position="19"/>
    </location>
</feature>
<evidence type="ECO:0000313" key="3">
    <source>
        <dbReference type="Proteomes" id="UP000486351"/>
    </source>
</evidence>
<gene>
    <name evidence="2" type="ORF">PF008_g4356</name>
</gene>
<organism evidence="2 3">
    <name type="scientific">Phytophthora fragariae</name>
    <dbReference type="NCBI Taxonomy" id="53985"/>
    <lineage>
        <taxon>Eukaryota</taxon>
        <taxon>Sar</taxon>
        <taxon>Stramenopiles</taxon>
        <taxon>Oomycota</taxon>
        <taxon>Peronosporomycetes</taxon>
        <taxon>Peronosporales</taxon>
        <taxon>Peronosporaceae</taxon>
        <taxon>Phytophthora</taxon>
    </lineage>
</organism>
<protein>
    <recommendedName>
        <fullName evidence="4">RxLR effector protein</fullName>
    </recommendedName>
</protein>
<reference evidence="2 3" key="1">
    <citation type="submission" date="2018-09" db="EMBL/GenBank/DDBJ databases">
        <title>Genomic investigation of the strawberry pathogen Phytophthora fragariae indicates pathogenicity is determined by transcriptional variation in three key races.</title>
        <authorList>
            <person name="Adams T.M."/>
            <person name="Armitage A.D."/>
            <person name="Sobczyk M.K."/>
            <person name="Bates H.J."/>
            <person name="Dunwell J.M."/>
            <person name="Nellist C.F."/>
            <person name="Harrison R.J."/>
        </authorList>
    </citation>
    <scope>NUCLEOTIDE SEQUENCE [LARGE SCALE GENOMIC DNA]</scope>
    <source>
        <strain evidence="2 3">NOV-77</strain>
    </source>
</reference>
<evidence type="ECO:0000256" key="1">
    <source>
        <dbReference type="SAM" id="SignalP"/>
    </source>
</evidence>
<accession>A0A6G0SD89</accession>
<keyword evidence="1" id="KW-0732">Signal</keyword>